<dbReference type="PROSITE" id="PS50048">
    <property type="entry name" value="ZN2_CY6_FUNGAL_2"/>
    <property type="match status" value="1"/>
</dbReference>
<dbReference type="GeneID" id="19404947"/>
<dbReference type="InterPro" id="IPR051127">
    <property type="entry name" value="Fungal_SecMet_Regulators"/>
</dbReference>
<evidence type="ECO:0000256" key="2">
    <source>
        <dbReference type="ARBA" id="ARBA00023015"/>
    </source>
</evidence>
<keyword evidence="3" id="KW-0804">Transcription</keyword>
<evidence type="ECO:0000256" key="3">
    <source>
        <dbReference type="ARBA" id="ARBA00023163"/>
    </source>
</evidence>
<dbReference type="RefSeq" id="XP_008031295.1">
    <property type="nucleotide sequence ID" value="XM_008033104.1"/>
</dbReference>
<dbReference type="Proteomes" id="UP000016935">
    <property type="component" value="Unassembled WGS sequence"/>
</dbReference>
<feature type="region of interest" description="Disordered" evidence="5">
    <location>
        <begin position="180"/>
        <end position="229"/>
    </location>
</feature>
<feature type="region of interest" description="Disordered" evidence="5">
    <location>
        <begin position="1"/>
        <end position="25"/>
    </location>
</feature>
<dbReference type="PANTHER" id="PTHR47424:SF6">
    <property type="entry name" value="PROLINE UTILIZATION TRANS-ACTIVATOR"/>
    <property type="match status" value="1"/>
</dbReference>
<keyword evidence="1" id="KW-0479">Metal-binding</keyword>
<accession>R0I5S9</accession>
<protein>
    <recommendedName>
        <fullName evidence="6">Zn(2)-C6 fungal-type domain-containing protein</fullName>
    </recommendedName>
</protein>
<gene>
    <name evidence="7" type="ORF">SETTUDRAFT_44762</name>
</gene>
<dbReference type="PANTHER" id="PTHR47424">
    <property type="entry name" value="REGULATORY PROTEIN GAL4"/>
    <property type="match status" value="1"/>
</dbReference>
<dbReference type="STRING" id="671987.R0I5S9"/>
<proteinExistence type="predicted"/>
<dbReference type="Gene3D" id="4.10.240.10">
    <property type="entry name" value="Zn(2)-C6 fungal-type DNA-binding domain"/>
    <property type="match status" value="1"/>
</dbReference>
<reference evidence="7 8" key="2">
    <citation type="journal article" date="2013" name="PLoS Genet.">
        <title>Comparative genome structure, secondary metabolite, and effector coding capacity across Cochliobolus pathogens.</title>
        <authorList>
            <person name="Condon B.J."/>
            <person name="Leng Y."/>
            <person name="Wu D."/>
            <person name="Bushley K.E."/>
            <person name="Ohm R.A."/>
            <person name="Otillar R."/>
            <person name="Martin J."/>
            <person name="Schackwitz W."/>
            <person name="Grimwood J."/>
            <person name="MohdZainudin N."/>
            <person name="Xue C."/>
            <person name="Wang R."/>
            <person name="Manning V.A."/>
            <person name="Dhillon B."/>
            <person name="Tu Z.J."/>
            <person name="Steffenson B.J."/>
            <person name="Salamov A."/>
            <person name="Sun H."/>
            <person name="Lowry S."/>
            <person name="LaButti K."/>
            <person name="Han J."/>
            <person name="Copeland A."/>
            <person name="Lindquist E."/>
            <person name="Barry K."/>
            <person name="Schmutz J."/>
            <person name="Baker S.E."/>
            <person name="Ciuffetti L.M."/>
            <person name="Grigoriev I.V."/>
            <person name="Zhong S."/>
            <person name="Turgeon B.G."/>
        </authorList>
    </citation>
    <scope>NUCLEOTIDE SEQUENCE [LARGE SCALE GENOMIC DNA]</scope>
    <source>
        <strain evidence="8">28A</strain>
    </source>
</reference>
<dbReference type="InterPro" id="IPR007219">
    <property type="entry name" value="XnlR_reg_dom"/>
</dbReference>
<keyword evidence="8" id="KW-1185">Reference proteome</keyword>
<dbReference type="GO" id="GO:0003677">
    <property type="term" value="F:DNA binding"/>
    <property type="evidence" value="ECO:0007669"/>
    <property type="project" value="InterPro"/>
</dbReference>
<dbReference type="OrthoDB" id="3266505at2759"/>
<keyword evidence="2" id="KW-0805">Transcription regulation</keyword>
<dbReference type="CDD" id="cd00067">
    <property type="entry name" value="GAL4"/>
    <property type="match status" value="1"/>
</dbReference>
<dbReference type="GO" id="GO:0000981">
    <property type="term" value="F:DNA-binding transcription factor activity, RNA polymerase II-specific"/>
    <property type="evidence" value="ECO:0007669"/>
    <property type="project" value="InterPro"/>
</dbReference>
<evidence type="ECO:0000256" key="4">
    <source>
        <dbReference type="ARBA" id="ARBA00023242"/>
    </source>
</evidence>
<name>R0I5S9_EXST2</name>
<dbReference type="HOGENOM" id="CLU_011777_1_0_1"/>
<dbReference type="PROSITE" id="PS00463">
    <property type="entry name" value="ZN2_CY6_FUNGAL_1"/>
    <property type="match status" value="1"/>
</dbReference>
<dbReference type="GO" id="GO:0006351">
    <property type="term" value="P:DNA-templated transcription"/>
    <property type="evidence" value="ECO:0007669"/>
    <property type="project" value="InterPro"/>
</dbReference>
<organism evidence="7 8">
    <name type="scientific">Exserohilum turcicum (strain 28A)</name>
    <name type="common">Northern leaf blight fungus</name>
    <name type="synonym">Setosphaeria turcica</name>
    <dbReference type="NCBI Taxonomy" id="671987"/>
    <lineage>
        <taxon>Eukaryota</taxon>
        <taxon>Fungi</taxon>
        <taxon>Dikarya</taxon>
        <taxon>Ascomycota</taxon>
        <taxon>Pezizomycotina</taxon>
        <taxon>Dothideomycetes</taxon>
        <taxon>Pleosporomycetidae</taxon>
        <taxon>Pleosporales</taxon>
        <taxon>Pleosporineae</taxon>
        <taxon>Pleosporaceae</taxon>
        <taxon>Exserohilum</taxon>
    </lineage>
</organism>
<dbReference type="eggNOG" id="ENOG502SJEB">
    <property type="taxonomic scope" value="Eukaryota"/>
</dbReference>
<dbReference type="AlphaFoldDB" id="R0I5S9"/>
<dbReference type="EMBL" id="KB908877">
    <property type="protein sequence ID" value="EOA80916.1"/>
    <property type="molecule type" value="Genomic_DNA"/>
</dbReference>
<dbReference type="InterPro" id="IPR001138">
    <property type="entry name" value="Zn2Cys6_DnaBD"/>
</dbReference>
<dbReference type="CDD" id="cd12148">
    <property type="entry name" value="fungal_TF_MHR"/>
    <property type="match status" value="1"/>
</dbReference>
<evidence type="ECO:0000256" key="5">
    <source>
        <dbReference type="SAM" id="MobiDB-lite"/>
    </source>
</evidence>
<dbReference type="SMART" id="SM00906">
    <property type="entry name" value="Fungal_trans"/>
    <property type="match status" value="1"/>
</dbReference>
<feature type="compositionally biased region" description="Low complexity" evidence="5">
    <location>
        <begin position="212"/>
        <end position="229"/>
    </location>
</feature>
<keyword evidence="4" id="KW-0539">Nucleus</keyword>
<evidence type="ECO:0000313" key="8">
    <source>
        <dbReference type="Proteomes" id="UP000016935"/>
    </source>
</evidence>
<evidence type="ECO:0000256" key="1">
    <source>
        <dbReference type="ARBA" id="ARBA00022723"/>
    </source>
</evidence>
<dbReference type="InterPro" id="IPR036864">
    <property type="entry name" value="Zn2-C6_fun-type_DNA-bd_sf"/>
</dbReference>
<feature type="domain" description="Zn(2)-C6 fungal-type" evidence="6">
    <location>
        <begin position="26"/>
        <end position="58"/>
    </location>
</feature>
<sequence length="794" mass="87036">MSTSTPAPTTSSRRVPLDKRKRTETSCDKCKSRKQKCRKEPGQDACRYCMVHNIECLTTQPRKKRLYGSVEGLGTRLALLEALVKGLLPDADVSSTDALRQLATSHGIPLPTAAVADAAAHDDAARDAADDDDTVSLLPDQQGQVQYIGPGSSFAFHLKLRTLVGRGPLREFVLFGKNAAASTSPERGDDHQRAFPGTAAANSHGHSHGHSHNINSNSNSNNNNTNHPSIAASASAAAAAASASPVHCHASSPVAAGPAGLPTPLDRPTLEFLIRAYFDHIHPETPVLHEPSFREAFEAWLVNPHNADPAWLCSFNCLVLLARRAVRMPFTEEQERMWWQRVQKLLPGITFMSSITAVQALILAAIHLHNHNHRDACWNLTGTAIRIAHAIGLHQDRVSTGQTPLAREMRSMLWWTLCMVEMMQVSSYDRPSAIETSISKIRCPNEKILGTPPGYLAASTRLLILLGATCRVPRTLKPNDRDDTYVGPLSPAATVLRDLVRWRETLPQHLQLEALDTCPPNFQRNLLMLHCTYHYTIIVLCRSAQLARATSLSKTGQDSTNAALIAMADACSESGRKSAQILLKIDGLGKFNATAGLDVWYMLASSSALVLDLVCLNKLEGTNMSESRILLSQLADLAQRQRRNPFMPGTYQKFASLVPELHSMADSLASPVRFAELKVETQEPGPQTTLPSQQLSQPDAVPHMYHQSPAAATGSYMFADHLQGRIYPEQPFVTPAMHPNARFERTAQMHFMDFTVNNMNDWSWNDMNGLLGTDSLTAMHGDPNVHGQQPSGPN</sequence>
<feature type="compositionally biased region" description="Basic and acidic residues" evidence="5">
    <location>
        <begin position="15"/>
        <end position="25"/>
    </location>
</feature>
<reference evidence="7 8" key="1">
    <citation type="journal article" date="2012" name="PLoS Pathog.">
        <title>Diverse lifestyles and strategies of plant pathogenesis encoded in the genomes of eighteen Dothideomycetes fungi.</title>
        <authorList>
            <person name="Ohm R.A."/>
            <person name="Feau N."/>
            <person name="Henrissat B."/>
            <person name="Schoch C.L."/>
            <person name="Horwitz B.A."/>
            <person name="Barry K.W."/>
            <person name="Condon B.J."/>
            <person name="Copeland A.C."/>
            <person name="Dhillon B."/>
            <person name="Glaser F."/>
            <person name="Hesse C.N."/>
            <person name="Kosti I."/>
            <person name="LaButti K."/>
            <person name="Lindquist E.A."/>
            <person name="Lucas S."/>
            <person name="Salamov A.A."/>
            <person name="Bradshaw R.E."/>
            <person name="Ciuffetti L."/>
            <person name="Hamelin R.C."/>
            <person name="Kema G.H.J."/>
            <person name="Lawrence C."/>
            <person name="Scott J.A."/>
            <person name="Spatafora J.W."/>
            <person name="Turgeon B.G."/>
            <person name="de Wit P.J.G.M."/>
            <person name="Zhong S."/>
            <person name="Goodwin S.B."/>
            <person name="Grigoriev I.V."/>
        </authorList>
    </citation>
    <scope>NUCLEOTIDE SEQUENCE [LARGE SCALE GENOMIC DNA]</scope>
    <source>
        <strain evidence="8">28A</strain>
    </source>
</reference>
<dbReference type="GO" id="GO:0008270">
    <property type="term" value="F:zinc ion binding"/>
    <property type="evidence" value="ECO:0007669"/>
    <property type="project" value="InterPro"/>
</dbReference>
<feature type="compositionally biased region" description="Low complexity" evidence="5">
    <location>
        <begin position="1"/>
        <end position="12"/>
    </location>
</feature>
<dbReference type="SUPFAM" id="SSF57701">
    <property type="entry name" value="Zn2/Cys6 DNA-binding domain"/>
    <property type="match status" value="1"/>
</dbReference>
<evidence type="ECO:0000313" key="7">
    <source>
        <dbReference type="EMBL" id="EOA80916.1"/>
    </source>
</evidence>
<dbReference type="Pfam" id="PF04082">
    <property type="entry name" value="Fungal_trans"/>
    <property type="match status" value="1"/>
</dbReference>
<evidence type="ECO:0000259" key="6">
    <source>
        <dbReference type="PROSITE" id="PS50048"/>
    </source>
</evidence>